<comment type="caution">
    <text evidence="9">The sequence shown here is derived from an EMBL/GenBank/DDBJ whole genome shotgun (WGS) entry which is preliminary data.</text>
</comment>
<evidence type="ECO:0000256" key="4">
    <source>
        <dbReference type="ARBA" id="ARBA00022801"/>
    </source>
</evidence>
<evidence type="ECO:0000256" key="3">
    <source>
        <dbReference type="ARBA" id="ARBA00022722"/>
    </source>
</evidence>
<dbReference type="Gene3D" id="3.10.310.30">
    <property type="match status" value="1"/>
</dbReference>
<dbReference type="Pfam" id="PF02272">
    <property type="entry name" value="DHHA1"/>
    <property type="match status" value="1"/>
</dbReference>
<evidence type="ECO:0000259" key="8">
    <source>
        <dbReference type="Pfam" id="PF17768"/>
    </source>
</evidence>
<evidence type="ECO:0000256" key="1">
    <source>
        <dbReference type="ARBA" id="ARBA00005915"/>
    </source>
</evidence>
<evidence type="ECO:0000259" key="7">
    <source>
        <dbReference type="Pfam" id="PF02272"/>
    </source>
</evidence>
<dbReference type="GO" id="GO:0004527">
    <property type="term" value="F:exonuclease activity"/>
    <property type="evidence" value="ECO:0007669"/>
    <property type="project" value="UniProtKB-KW"/>
</dbReference>
<evidence type="ECO:0000256" key="2">
    <source>
        <dbReference type="ARBA" id="ARBA00019841"/>
    </source>
</evidence>
<feature type="domain" description="RecJ OB" evidence="8">
    <location>
        <begin position="485"/>
        <end position="574"/>
    </location>
</feature>
<keyword evidence="5" id="KW-0269">Exonuclease</keyword>
<comment type="similarity">
    <text evidence="1">Belongs to the RecJ family.</text>
</comment>
<dbReference type="Pfam" id="PF01368">
    <property type="entry name" value="DHH"/>
    <property type="match status" value="1"/>
</dbReference>
<evidence type="ECO:0000313" key="9">
    <source>
        <dbReference type="EMBL" id="OGC85013.1"/>
    </source>
</evidence>
<dbReference type="InterPro" id="IPR038763">
    <property type="entry name" value="DHH_sf"/>
</dbReference>
<dbReference type="InterPro" id="IPR001667">
    <property type="entry name" value="DDH_dom"/>
</dbReference>
<dbReference type="GO" id="GO:0003676">
    <property type="term" value="F:nucleic acid binding"/>
    <property type="evidence" value="ECO:0007669"/>
    <property type="project" value="InterPro"/>
</dbReference>
<keyword evidence="4" id="KW-0378">Hydrolase</keyword>
<dbReference type="EMBL" id="MEWW01000006">
    <property type="protein sequence ID" value="OGC85013.1"/>
    <property type="molecule type" value="Genomic_DNA"/>
</dbReference>
<protein>
    <recommendedName>
        <fullName evidence="2">Single-stranded-DNA-specific exonuclease RecJ</fullName>
    </recommendedName>
</protein>
<dbReference type="InterPro" id="IPR051673">
    <property type="entry name" value="SSDNA_exonuclease_RecJ"/>
</dbReference>
<feature type="domain" description="DDH" evidence="6">
    <location>
        <begin position="67"/>
        <end position="244"/>
    </location>
</feature>
<organism evidence="9 10">
    <name type="scientific">Candidatus Adlerbacteria bacterium RIFCSPHIGHO2_12_FULL_53_18</name>
    <dbReference type="NCBI Taxonomy" id="1797242"/>
    <lineage>
        <taxon>Bacteria</taxon>
        <taxon>Candidatus Adleribacteriota</taxon>
    </lineage>
</organism>
<dbReference type="SUPFAM" id="SSF64182">
    <property type="entry name" value="DHH phosphoesterases"/>
    <property type="match status" value="1"/>
</dbReference>
<dbReference type="AlphaFoldDB" id="A0A1F4XV96"/>
<evidence type="ECO:0000256" key="5">
    <source>
        <dbReference type="ARBA" id="ARBA00022839"/>
    </source>
</evidence>
<name>A0A1F4XV96_9BACT</name>
<evidence type="ECO:0000259" key="6">
    <source>
        <dbReference type="Pfam" id="PF01368"/>
    </source>
</evidence>
<keyword evidence="3" id="KW-0540">Nuclease</keyword>
<dbReference type="PANTHER" id="PTHR30255:SF2">
    <property type="entry name" value="SINGLE-STRANDED-DNA-SPECIFIC EXONUCLEASE RECJ"/>
    <property type="match status" value="1"/>
</dbReference>
<dbReference type="Pfam" id="PF17768">
    <property type="entry name" value="RecJ_OB"/>
    <property type="match status" value="1"/>
</dbReference>
<accession>A0A1F4XV96</accession>
<dbReference type="InterPro" id="IPR041122">
    <property type="entry name" value="RecJ_OB"/>
</dbReference>
<sequence length="578" mass="63055">MKQYRVRVREHDELVVDLLHARGIVEKHDQEKFLEPDFLRDSHDPFLLPDMERAVERVIAAQKNNEKVCVWSDYDCDGIPGGVMLSQFLRGIGLTVVHYIPHRHKEGYGLNEEGIDEVISQGVTLFITIDLGTTEHEAIAFAKQKGIDVIVTDHHEVLASSYATSDPIASYTGGSVSSAAHDSAFSLPPAFAVLNPKRPDSKYPFDGLCGAGVAWKLVQGILARNRFGMAEGQEKWLLDLVGIATLSDMVPLVNENRMLAHFGLRVLRRNRRAGLSSLLSLLRINPKTLTEDDIGFMVAPRINAASRMDKPSTAARLLSSENAEEAGGLARELNHINDERKGVVASIVKDANHRLKENPIEGPVLVMGSPKWRPGVLGLVANKLMEVHQKPVFLWGREGGETIKGSCRSGGGVSVVDLMAAAGNVFEQFGGHHASGGFTVVEARVHELSGRLTAAYETIQASAAAAADTVIERELALSEVPFASRSLLRLAPFGTGFEKPLFIFPRVSVSSMRSFGKTGDHLEIMIGDGFDAPISAVSFFATPDSFSKPLTQGSRADIVGHVELDWRGRPRVRIVDVL</sequence>
<reference evidence="9 10" key="1">
    <citation type="journal article" date="2016" name="Nat. Commun.">
        <title>Thousands of microbial genomes shed light on interconnected biogeochemical processes in an aquifer system.</title>
        <authorList>
            <person name="Anantharaman K."/>
            <person name="Brown C.T."/>
            <person name="Hug L.A."/>
            <person name="Sharon I."/>
            <person name="Castelle C.J."/>
            <person name="Probst A.J."/>
            <person name="Thomas B.C."/>
            <person name="Singh A."/>
            <person name="Wilkins M.J."/>
            <person name="Karaoz U."/>
            <person name="Brodie E.L."/>
            <person name="Williams K.H."/>
            <person name="Hubbard S.S."/>
            <person name="Banfield J.F."/>
        </authorList>
    </citation>
    <scope>NUCLEOTIDE SEQUENCE [LARGE SCALE GENOMIC DNA]</scope>
</reference>
<proteinExistence type="inferred from homology"/>
<feature type="domain" description="DHHA1" evidence="7">
    <location>
        <begin position="363"/>
        <end position="448"/>
    </location>
</feature>
<evidence type="ECO:0000313" key="10">
    <source>
        <dbReference type="Proteomes" id="UP000178091"/>
    </source>
</evidence>
<dbReference type="PANTHER" id="PTHR30255">
    <property type="entry name" value="SINGLE-STRANDED-DNA-SPECIFIC EXONUCLEASE RECJ"/>
    <property type="match status" value="1"/>
</dbReference>
<dbReference type="Gene3D" id="3.90.1640.30">
    <property type="match status" value="1"/>
</dbReference>
<gene>
    <name evidence="9" type="ORF">A3F55_01345</name>
</gene>
<dbReference type="Proteomes" id="UP000178091">
    <property type="component" value="Unassembled WGS sequence"/>
</dbReference>
<dbReference type="InterPro" id="IPR003156">
    <property type="entry name" value="DHHA1_dom"/>
</dbReference>